<evidence type="ECO:0000256" key="7">
    <source>
        <dbReference type="ARBA" id="ARBA00023315"/>
    </source>
</evidence>
<evidence type="ECO:0000256" key="5">
    <source>
        <dbReference type="ARBA" id="ARBA00022737"/>
    </source>
</evidence>
<dbReference type="PANTHER" id="PTHR43300:SF7">
    <property type="entry name" value="UDP-N-ACETYLBACILLOSAMINE N-ACETYLTRANSFERASE"/>
    <property type="match status" value="1"/>
</dbReference>
<dbReference type="PROSITE" id="PS00101">
    <property type="entry name" value="HEXAPEP_TRANSFERASES"/>
    <property type="match status" value="1"/>
</dbReference>
<feature type="binding site" evidence="9">
    <location>
        <position position="77"/>
    </location>
    <ligand>
        <name>substrate</name>
    </ligand>
</feature>
<keyword evidence="4" id="KW-0808">Transferase</keyword>
<dbReference type="Gene3D" id="3.40.50.20">
    <property type="match status" value="1"/>
</dbReference>
<evidence type="ECO:0000256" key="6">
    <source>
        <dbReference type="ARBA" id="ARBA00023098"/>
    </source>
</evidence>
<keyword evidence="6" id="KW-0443">Lipid metabolism</keyword>
<dbReference type="Pfam" id="PF17836">
    <property type="entry name" value="PglD_N"/>
    <property type="match status" value="1"/>
</dbReference>
<dbReference type="CDD" id="cd03360">
    <property type="entry name" value="LbH_AT_putative"/>
    <property type="match status" value="1"/>
</dbReference>
<dbReference type="InterPro" id="IPR001451">
    <property type="entry name" value="Hexapep"/>
</dbReference>
<evidence type="ECO:0000256" key="4">
    <source>
        <dbReference type="ARBA" id="ARBA00022679"/>
    </source>
</evidence>
<dbReference type="Gene3D" id="2.160.10.10">
    <property type="entry name" value="Hexapeptide repeat proteins"/>
    <property type="match status" value="1"/>
</dbReference>
<evidence type="ECO:0000259" key="10">
    <source>
        <dbReference type="Pfam" id="PF17836"/>
    </source>
</evidence>
<dbReference type="GO" id="GO:0016746">
    <property type="term" value="F:acyltransferase activity"/>
    <property type="evidence" value="ECO:0007669"/>
    <property type="project" value="UniProtKB-KW"/>
</dbReference>
<name>A0ABD7K3X7_PSEAI</name>
<gene>
    <name evidence="11" type="ORF">DY940_12055</name>
</gene>
<evidence type="ECO:0000256" key="3">
    <source>
        <dbReference type="ARBA" id="ARBA00022556"/>
    </source>
</evidence>
<evidence type="ECO:0000256" key="8">
    <source>
        <dbReference type="PIRSR" id="PIRSR620019-1"/>
    </source>
</evidence>
<evidence type="ECO:0000256" key="9">
    <source>
        <dbReference type="PIRSR" id="PIRSR620019-2"/>
    </source>
</evidence>
<dbReference type="Pfam" id="PF00132">
    <property type="entry name" value="Hexapep"/>
    <property type="match status" value="1"/>
</dbReference>
<dbReference type="SUPFAM" id="SSF51161">
    <property type="entry name" value="Trimeric LpxA-like enzymes"/>
    <property type="match status" value="1"/>
</dbReference>
<dbReference type="Proteomes" id="UP000276985">
    <property type="component" value="Unassembled WGS sequence"/>
</dbReference>
<comment type="similarity">
    <text evidence="1">Belongs to the transferase hexapeptide repeat family.</text>
</comment>
<dbReference type="InterPro" id="IPR020019">
    <property type="entry name" value="AcTrfase_PglD-like"/>
</dbReference>
<keyword evidence="2" id="KW-0444">Lipid biosynthesis</keyword>
<dbReference type="NCBIfam" id="TIGR03570">
    <property type="entry name" value="NeuD_NnaD"/>
    <property type="match status" value="1"/>
</dbReference>
<evidence type="ECO:0000256" key="1">
    <source>
        <dbReference type="ARBA" id="ARBA00007274"/>
    </source>
</evidence>
<keyword evidence="3" id="KW-0441">Lipid A biosynthesis</keyword>
<comment type="caution">
    <text evidence="11">The sequence shown here is derived from an EMBL/GenBank/DDBJ whole genome shotgun (WGS) entry which is preliminary data.</text>
</comment>
<dbReference type="AlphaFoldDB" id="A0ABD7K3X7"/>
<feature type="active site" description="Proton acceptor" evidence="8">
    <location>
        <position position="147"/>
    </location>
</feature>
<feature type="site" description="Increases basicity of active site His" evidence="8">
    <location>
        <position position="148"/>
    </location>
</feature>
<dbReference type="GO" id="GO:0009245">
    <property type="term" value="P:lipid A biosynthetic process"/>
    <property type="evidence" value="ECO:0007669"/>
    <property type="project" value="UniProtKB-KW"/>
</dbReference>
<dbReference type="RefSeq" id="WP_049792029.1">
    <property type="nucleotide sequence ID" value="NZ_CAADMI010000480.1"/>
</dbReference>
<sequence length="222" mass="22897">MRPSMPVSMPLVLMGAGGHAKVLYSLINACGLSLLGVCDPGLAGAGTSHWRGVPVLGGNEVLETLDPDSVRLANGIGQVVGKNVRQRIYEQAREKGFIFPPLVHPSVWLDESVTLFDGSQLMAGAIVQPDVKIGCNSLINTNASLDHDCQIGDHVHVAPGSVLCGGVVVATGAFIGSGATVIQGITIGERSIVGAGTVVVRDVPERSILTGPSVRPRPLAGD</sequence>
<reference evidence="11 12" key="1">
    <citation type="submission" date="2018-12" db="EMBL/GenBank/DDBJ databases">
        <title>Pseudomonas aeruginosa Diversity Panel.</title>
        <authorList>
            <person name="Snesrud E."/>
            <person name="Mcgann P."/>
        </authorList>
    </citation>
    <scope>NUCLEOTIDE SEQUENCE [LARGE SCALE GENOMIC DNA]</scope>
    <source>
        <strain evidence="11 12">MRSN6241</strain>
    </source>
</reference>
<protein>
    <submittedName>
        <fullName evidence="11">Acetyltransferase</fullName>
    </submittedName>
</protein>
<dbReference type="InterPro" id="IPR041561">
    <property type="entry name" value="PglD_N"/>
</dbReference>
<dbReference type="InterPro" id="IPR011004">
    <property type="entry name" value="Trimer_LpxA-like_sf"/>
</dbReference>
<keyword evidence="5" id="KW-0677">Repeat</keyword>
<feature type="binding site" evidence="9">
    <location>
        <position position="156"/>
    </location>
    <ligand>
        <name>acetyl-CoA</name>
        <dbReference type="ChEBI" id="CHEBI:57288"/>
    </ligand>
</feature>
<dbReference type="PANTHER" id="PTHR43300">
    <property type="entry name" value="ACETYLTRANSFERASE"/>
    <property type="match status" value="1"/>
</dbReference>
<dbReference type="InterPro" id="IPR050179">
    <property type="entry name" value="Trans_hexapeptide_repeat"/>
</dbReference>
<dbReference type="GO" id="GO:0016020">
    <property type="term" value="C:membrane"/>
    <property type="evidence" value="ECO:0007669"/>
    <property type="project" value="GOC"/>
</dbReference>
<dbReference type="EMBL" id="RXTL01000018">
    <property type="protein sequence ID" value="RTS47028.1"/>
    <property type="molecule type" value="Genomic_DNA"/>
</dbReference>
<organism evidence="11 12">
    <name type="scientific">Pseudomonas aeruginosa</name>
    <dbReference type="NCBI Taxonomy" id="287"/>
    <lineage>
        <taxon>Bacteria</taxon>
        <taxon>Pseudomonadati</taxon>
        <taxon>Pseudomonadota</taxon>
        <taxon>Gammaproteobacteria</taxon>
        <taxon>Pseudomonadales</taxon>
        <taxon>Pseudomonadaceae</taxon>
        <taxon>Pseudomonas</taxon>
    </lineage>
</organism>
<dbReference type="InterPro" id="IPR018357">
    <property type="entry name" value="Hexapep_transf_CS"/>
</dbReference>
<evidence type="ECO:0000313" key="11">
    <source>
        <dbReference type="EMBL" id="RTS47028.1"/>
    </source>
</evidence>
<evidence type="ECO:0000313" key="12">
    <source>
        <dbReference type="Proteomes" id="UP000276985"/>
    </source>
</evidence>
<feature type="domain" description="PglD N-terminal" evidence="10">
    <location>
        <begin position="11"/>
        <end position="91"/>
    </location>
</feature>
<proteinExistence type="inferred from homology"/>
<evidence type="ECO:0000256" key="2">
    <source>
        <dbReference type="ARBA" id="ARBA00022516"/>
    </source>
</evidence>
<accession>A0ABD7K3X7</accession>
<keyword evidence="7" id="KW-0012">Acyltransferase</keyword>